<gene>
    <name evidence="1" type="ORF">AKJ09_11058</name>
</gene>
<sequence length="53" mass="5275">METLSLEDLSSGFLASINSADTLAGLGLTANALTLFHPVGLGEVLAAEPSSGD</sequence>
<evidence type="ECO:0000313" key="1">
    <source>
        <dbReference type="EMBL" id="AKV04395.1"/>
    </source>
</evidence>
<dbReference type="AlphaFoldDB" id="A0A0K1QG34"/>
<protein>
    <submittedName>
        <fullName evidence="1">Uncharacterized protein</fullName>
    </submittedName>
</protein>
<dbReference type="EMBL" id="CP012333">
    <property type="protein sequence ID" value="AKV04395.1"/>
    <property type="molecule type" value="Genomic_DNA"/>
</dbReference>
<dbReference type="STRING" id="1391654.AKJ09_11058"/>
<dbReference type="RefSeq" id="WP_169928652.1">
    <property type="nucleotide sequence ID" value="NZ_CP012333.1"/>
</dbReference>
<accession>A0A0K1QG34</accession>
<organism evidence="1 2">
    <name type="scientific">Labilithrix luteola</name>
    <dbReference type="NCBI Taxonomy" id="1391654"/>
    <lineage>
        <taxon>Bacteria</taxon>
        <taxon>Pseudomonadati</taxon>
        <taxon>Myxococcota</taxon>
        <taxon>Polyangia</taxon>
        <taxon>Polyangiales</taxon>
        <taxon>Labilitrichaceae</taxon>
        <taxon>Labilithrix</taxon>
    </lineage>
</organism>
<proteinExistence type="predicted"/>
<evidence type="ECO:0000313" key="2">
    <source>
        <dbReference type="Proteomes" id="UP000064967"/>
    </source>
</evidence>
<dbReference type="KEGG" id="llu:AKJ09_11058"/>
<keyword evidence="2" id="KW-1185">Reference proteome</keyword>
<dbReference type="Proteomes" id="UP000064967">
    <property type="component" value="Chromosome"/>
</dbReference>
<reference evidence="1 2" key="1">
    <citation type="submission" date="2015-08" db="EMBL/GenBank/DDBJ databases">
        <authorList>
            <person name="Babu N.S."/>
            <person name="Beckwith C.J."/>
            <person name="Beseler K.G."/>
            <person name="Brison A."/>
            <person name="Carone J.V."/>
            <person name="Caskin T.P."/>
            <person name="Diamond M."/>
            <person name="Durham M.E."/>
            <person name="Foxe J.M."/>
            <person name="Go M."/>
            <person name="Henderson B.A."/>
            <person name="Jones I.B."/>
            <person name="McGettigan J.A."/>
            <person name="Micheletti S.J."/>
            <person name="Nasrallah M.E."/>
            <person name="Ortiz D."/>
            <person name="Piller C.R."/>
            <person name="Privatt S.R."/>
            <person name="Schneider S.L."/>
            <person name="Sharp S."/>
            <person name="Smith T.C."/>
            <person name="Stanton J.D."/>
            <person name="Ullery H.E."/>
            <person name="Wilson R.J."/>
            <person name="Serrano M.G."/>
            <person name="Buck G."/>
            <person name="Lee V."/>
            <person name="Wang Y."/>
            <person name="Carvalho R."/>
            <person name="Voegtly L."/>
            <person name="Shi R."/>
            <person name="Duckworth R."/>
            <person name="Johnson A."/>
            <person name="Loviza R."/>
            <person name="Walstead R."/>
            <person name="Shah Z."/>
            <person name="Kiflezghi M."/>
            <person name="Wade K."/>
            <person name="Ball S.L."/>
            <person name="Bradley K.W."/>
            <person name="Asai D.J."/>
            <person name="Bowman C.A."/>
            <person name="Russell D.A."/>
            <person name="Pope W.H."/>
            <person name="Jacobs-Sera D."/>
            <person name="Hendrix R.W."/>
            <person name="Hatfull G.F."/>
        </authorList>
    </citation>
    <scope>NUCLEOTIDE SEQUENCE [LARGE SCALE GENOMIC DNA]</scope>
    <source>
        <strain evidence="1 2">DSM 27648</strain>
    </source>
</reference>
<name>A0A0K1QG34_9BACT</name>